<evidence type="ECO:0000259" key="7">
    <source>
        <dbReference type="PROSITE" id="PS50865"/>
    </source>
</evidence>
<evidence type="ECO:0000256" key="4">
    <source>
        <dbReference type="PROSITE-ProRule" id="PRU00134"/>
    </source>
</evidence>
<dbReference type="SUPFAM" id="SSF144232">
    <property type="entry name" value="HIT/MYND zinc finger-like"/>
    <property type="match status" value="1"/>
</dbReference>
<dbReference type="AlphaFoldDB" id="A0A7S2HSL3"/>
<dbReference type="GO" id="GO:0008270">
    <property type="term" value="F:zinc ion binding"/>
    <property type="evidence" value="ECO:0007669"/>
    <property type="project" value="UniProtKB-KW"/>
</dbReference>
<evidence type="ECO:0000256" key="1">
    <source>
        <dbReference type="ARBA" id="ARBA00022723"/>
    </source>
</evidence>
<proteinExistence type="predicted"/>
<name>A0A7S2HSL3_9STRA</name>
<dbReference type="Pfam" id="PF00627">
    <property type="entry name" value="UBA"/>
    <property type="match status" value="1"/>
</dbReference>
<dbReference type="Gene3D" id="6.10.140.2220">
    <property type="match status" value="1"/>
</dbReference>
<organism evidence="8">
    <name type="scientific">Octactis speculum</name>
    <dbReference type="NCBI Taxonomy" id="3111310"/>
    <lineage>
        <taxon>Eukaryota</taxon>
        <taxon>Sar</taxon>
        <taxon>Stramenopiles</taxon>
        <taxon>Ochrophyta</taxon>
        <taxon>Dictyochophyceae</taxon>
        <taxon>Dictyochales</taxon>
        <taxon>Dictyochaceae</taxon>
        <taxon>Octactis</taxon>
    </lineage>
</organism>
<evidence type="ECO:0000259" key="6">
    <source>
        <dbReference type="PROSITE" id="PS50030"/>
    </source>
</evidence>
<evidence type="ECO:0000256" key="3">
    <source>
        <dbReference type="ARBA" id="ARBA00022833"/>
    </source>
</evidence>
<dbReference type="EMBL" id="HBGS01064218">
    <property type="protein sequence ID" value="CAD9499185.1"/>
    <property type="molecule type" value="Transcribed_RNA"/>
</dbReference>
<dbReference type="InterPro" id="IPR015940">
    <property type="entry name" value="UBA"/>
</dbReference>
<feature type="domain" description="MYND-type" evidence="7">
    <location>
        <begin position="77"/>
        <end position="114"/>
    </location>
</feature>
<dbReference type="SMART" id="SM00165">
    <property type="entry name" value="UBA"/>
    <property type="match status" value="1"/>
</dbReference>
<feature type="region of interest" description="Disordered" evidence="5">
    <location>
        <begin position="118"/>
        <end position="167"/>
    </location>
</feature>
<evidence type="ECO:0000256" key="2">
    <source>
        <dbReference type="ARBA" id="ARBA00022771"/>
    </source>
</evidence>
<dbReference type="PROSITE" id="PS50865">
    <property type="entry name" value="ZF_MYND_2"/>
    <property type="match status" value="1"/>
</dbReference>
<dbReference type="SUPFAM" id="SSF46934">
    <property type="entry name" value="UBA-like"/>
    <property type="match status" value="1"/>
</dbReference>
<dbReference type="InterPro" id="IPR009060">
    <property type="entry name" value="UBA-like_sf"/>
</dbReference>
<sequence length="214" mass="23079">MATVNEYDYPQDEITQGAIVKLRGLIKAAHYNGRMGIVTKGTPKDAKDGRRLVRLIAGPSETSSDVRIKVENMSIMCSKCRKNHAIGRCPNCKVPCYCSEECQRSAWPAHKDKCKETMKKLSNSSQPGRPGGNTPSPGAAANSASRENTTSRSAGRRAAAAPTSTERAAKIKMEAGVSKLMAMGFTKEQCTDAYRNCDGDVETASNLLLDMLSS</sequence>
<evidence type="ECO:0000256" key="5">
    <source>
        <dbReference type="SAM" id="MobiDB-lite"/>
    </source>
</evidence>
<dbReference type="Pfam" id="PF01753">
    <property type="entry name" value="zf-MYND"/>
    <property type="match status" value="1"/>
</dbReference>
<dbReference type="InterPro" id="IPR002893">
    <property type="entry name" value="Znf_MYND"/>
</dbReference>
<dbReference type="Gene3D" id="1.10.8.10">
    <property type="entry name" value="DNA helicase RuvA subunit, C-terminal domain"/>
    <property type="match status" value="1"/>
</dbReference>
<dbReference type="PROSITE" id="PS01360">
    <property type="entry name" value="ZF_MYND_1"/>
    <property type="match status" value="1"/>
</dbReference>
<accession>A0A7S2HSL3</accession>
<feature type="domain" description="UBA" evidence="6">
    <location>
        <begin position="170"/>
        <end position="211"/>
    </location>
</feature>
<gene>
    <name evidence="8" type="ORF">DSPE1174_LOCUS33485</name>
</gene>
<evidence type="ECO:0008006" key="9">
    <source>
        <dbReference type="Google" id="ProtNLM"/>
    </source>
</evidence>
<reference evidence="8" key="1">
    <citation type="submission" date="2021-01" db="EMBL/GenBank/DDBJ databases">
        <authorList>
            <person name="Corre E."/>
            <person name="Pelletier E."/>
            <person name="Niang G."/>
            <person name="Scheremetjew M."/>
            <person name="Finn R."/>
            <person name="Kale V."/>
            <person name="Holt S."/>
            <person name="Cochrane G."/>
            <person name="Meng A."/>
            <person name="Brown T."/>
            <person name="Cohen L."/>
        </authorList>
    </citation>
    <scope>NUCLEOTIDE SEQUENCE</scope>
    <source>
        <strain evidence="8">CCMP1381</strain>
    </source>
</reference>
<keyword evidence="3" id="KW-0862">Zinc</keyword>
<keyword evidence="2 4" id="KW-0863">Zinc-finger</keyword>
<evidence type="ECO:0000313" key="8">
    <source>
        <dbReference type="EMBL" id="CAD9499185.1"/>
    </source>
</evidence>
<feature type="compositionally biased region" description="Low complexity" evidence="5">
    <location>
        <begin position="150"/>
        <end position="166"/>
    </location>
</feature>
<protein>
    <recommendedName>
        <fullName evidence="9">MYND-type domain-containing protein</fullName>
    </recommendedName>
</protein>
<dbReference type="PROSITE" id="PS50030">
    <property type="entry name" value="UBA"/>
    <property type="match status" value="1"/>
</dbReference>
<keyword evidence="1" id="KW-0479">Metal-binding</keyword>